<dbReference type="AlphaFoldDB" id="A0A1H7W7V0"/>
<organism evidence="3 4">
    <name type="scientific">Alkalibacterium putridalgicola</name>
    <dbReference type="NCBI Taxonomy" id="426703"/>
    <lineage>
        <taxon>Bacteria</taxon>
        <taxon>Bacillati</taxon>
        <taxon>Bacillota</taxon>
        <taxon>Bacilli</taxon>
        <taxon>Lactobacillales</taxon>
        <taxon>Carnobacteriaceae</taxon>
        <taxon>Alkalibacterium</taxon>
    </lineage>
</organism>
<dbReference type="OrthoDB" id="2168874at2"/>
<dbReference type="RefSeq" id="WP_091489311.1">
    <property type="nucleotide sequence ID" value="NZ_BJUX01000028.1"/>
</dbReference>
<evidence type="ECO:0000313" key="5">
    <source>
        <dbReference type="Proteomes" id="UP000321425"/>
    </source>
</evidence>
<accession>A0A1H7W7V0</accession>
<feature type="coiled-coil region" evidence="1">
    <location>
        <begin position="52"/>
        <end position="93"/>
    </location>
</feature>
<keyword evidence="1" id="KW-0175">Coiled coil</keyword>
<evidence type="ECO:0000313" key="3">
    <source>
        <dbReference type="EMBL" id="SEM17571.1"/>
    </source>
</evidence>
<protein>
    <submittedName>
        <fullName evidence="3">Uncharacterized protein</fullName>
    </submittedName>
</protein>
<dbReference type="EMBL" id="BJUX01000028">
    <property type="protein sequence ID" value="GEK89991.1"/>
    <property type="molecule type" value="Genomic_DNA"/>
</dbReference>
<proteinExistence type="predicted"/>
<dbReference type="Proteomes" id="UP000198548">
    <property type="component" value="Unassembled WGS sequence"/>
</dbReference>
<evidence type="ECO:0000313" key="2">
    <source>
        <dbReference type="EMBL" id="GEK89991.1"/>
    </source>
</evidence>
<evidence type="ECO:0000313" key="4">
    <source>
        <dbReference type="Proteomes" id="UP000198548"/>
    </source>
</evidence>
<evidence type="ECO:0000256" key="1">
    <source>
        <dbReference type="SAM" id="Coils"/>
    </source>
</evidence>
<name>A0A1H7W7V0_9LACT</name>
<gene>
    <name evidence="2" type="ORF">APU01nite_20300</name>
    <name evidence="3" type="ORF">SAMN04488100_13132</name>
</gene>
<reference evidence="2 5" key="2">
    <citation type="submission" date="2019-07" db="EMBL/GenBank/DDBJ databases">
        <title>Whole genome shotgun sequence of Alkalibacterium putridalgicola NBRC 103243.</title>
        <authorList>
            <person name="Hosoyama A."/>
            <person name="Uohara A."/>
            <person name="Ohji S."/>
            <person name="Ichikawa N."/>
        </authorList>
    </citation>
    <scope>NUCLEOTIDE SEQUENCE [LARGE SCALE GENOMIC DNA]</scope>
    <source>
        <strain evidence="2 5">NBRC 103243</strain>
    </source>
</reference>
<reference evidence="3 4" key="1">
    <citation type="submission" date="2016-10" db="EMBL/GenBank/DDBJ databases">
        <authorList>
            <person name="de Groot N.N."/>
        </authorList>
    </citation>
    <scope>NUCLEOTIDE SEQUENCE [LARGE SCALE GENOMIC DNA]</scope>
    <source>
        <strain evidence="3 4">DSM 19182</strain>
    </source>
</reference>
<dbReference type="Proteomes" id="UP000321425">
    <property type="component" value="Unassembled WGS sequence"/>
</dbReference>
<sequence length="97" mass="11193">METVELIYLKLGSSVVGAFVSSIFTRKSAKESNDIQLMDHLYVEIERLDTIVVTLREQLNGSEAKNEELQKLLEKTERELAETKDRLKELEEKHARS</sequence>
<keyword evidence="5" id="KW-1185">Reference proteome</keyword>
<dbReference type="EMBL" id="FOBL01000031">
    <property type="protein sequence ID" value="SEM17571.1"/>
    <property type="molecule type" value="Genomic_DNA"/>
</dbReference>